<dbReference type="AlphaFoldDB" id="A0A9P8BS77"/>
<dbReference type="PANTHER" id="PTHR11905">
    <property type="entry name" value="ADAM A DISINTEGRIN AND METALLOPROTEASE DOMAIN"/>
    <property type="match status" value="1"/>
</dbReference>
<name>A0A9P8BS77_9FUNG</name>
<dbReference type="PANTHER" id="PTHR11905:SF159">
    <property type="entry name" value="ADAM METALLOPROTEASE"/>
    <property type="match status" value="1"/>
</dbReference>
<dbReference type="InterPro" id="IPR036436">
    <property type="entry name" value="Disintegrin_dom_sf"/>
</dbReference>
<sequence>MRAFIAALVVGSDVAHKVETTPAAKHPELTHSDTAHPHPKAAAPAAPAAAHDQAAASAPNAPTTPASTTITTPPVCGNGIIEHGEECDCGSPQECAKDPCCNAKTCKLNAGAQCR</sequence>
<dbReference type="SUPFAM" id="SSF57552">
    <property type="entry name" value="Blood coagulation inhibitor (disintegrin)"/>
    <property type="match status" value="1"/>
</dbReference>
<comment type="caution">
    <text evidence="3">The sequence shown here is derived from an EMBL/GenBank/DDBJ whole genome shotgun (WGS) entry which is preliminary data.</text>
</comment>
<evidence type="ECO:0000313" key="4">
    <source>
        <dbReference type="Proteomes" id="UP000707451"/>
    </source>
</evidence>
<evidence type="ECO:0000259" key="2">
    <source>
        <dbReference type="PROSITE" id="PS50214"/>
    </source>
</evidence>
<evidence type="ECO:0000256" key="1">
    <source>
        <dbReference type="SAM" id="MobiDB-lite"/>
    </source>
</evidence>
<evidence type="ECO:0000313" key="3">
    <source>
        <dbReference type="EMBL" id="KAG9063642.1"/>
    </source>
</evidence>
<protein>
    <recommendedName>
        <fullName evidence="2">Disintegrin domain-containing protein</fullName>
    </recommendedName>
</protein>
<organism evidence="3 4">
    <name type="scientific">Linnemannia hyalina</name>
    <dbReference type="NCBI Taxonomy" id="64524"/>
    <lineage>
        <taxon>Eukaryota</taxon>
        <taxon>Fungi</taxon>
        <taxon>Fungi incertae sedis</taxon>
        <taxon>Mucoromycota</taxon>
        <taxon>Mortierellomycotina</taxon>
        <taxon>Mortierellomycetes</taxon>
        <taxon>Mortierellales</taxon>
        <taxon>Mortierellaceae</taxon>
        <taxon>Linnemannia</taxon>
    </lineage>
</organism>
<feature type="compositionally biased region" description="Basic and acidic residues" evidence="1">
    <location>
        <begin position="16"/>
        <end position="36"/>
    </location>
</feature>
<dbReference type="OrthoDB" id="5951731at2759"/>
<feature type="region of interest" description="Disordered" evidence="1">
    <location>
        <begin position="16"/>
        <end position="75"/>
    </location>
</feature>
<dbReference type="InterPro" id="IPR001762">
    <property type="entry name" value="Disintegrin_dom"/>
</dbReference>
<dbReference type="Gene3D" id="4.10.70.10">
    <property type="entry name" value="Disintegrin domain"/>
    <property type="match status" value="1"/>
</dbReference>
<accession>A0A9P8BS77</accession>
<feature type="domain" description="Disintegrin" evidence="2">
    <location>
        <begin position="73"/>
        <end position="115"/>
    </location>
</feature>
<feature type="compositionally biased region" description="Low complexity" evidence="1">
    <location>
        <begin position="40"/>
        <end position="74"/>
    </location>
</feature>
<keyword evidence="4" id="KW-1185">Reference proteome</keyword>
<dbReference type="Proteomes" id="UP000707451">
    <property type="component" value="Unassembled WGS sequence"/>
</dbReference>
<reference evidence="3" key="1">
    <citation type="submission" date="2021-06" db="EMBL/GenBank/DDBJ databases">
        <title>Genome Sequence of Mortierella hyaline Strain SCG-10, a Cold-Adapted, Nitrate-Reducing Fungus Isolated from Soil in Minnesota, USA.</title>
        <authorList>
            <person name="Aldossari N."/>
        </authorList>
    </citation>
    <scope>NUCLEOTIDE SEQUENCE</scope>
    <source>
        <strain evidence="3">SCG-10</strain>
    </source>
</reference>
<dbReference type="SMART" id="SM00050">
    <property type="entry name" value="DISIN"/>
    <property type="match status" value="1"/>
</dbReference>
<dbReference type="PROSITE" id="PS50214">
    <property type="entry name" value="DISINTEGRIN_2"/>
    <property type="match status" value="1"/>
</dbReference>
<proteinExistence type="predicted"/>
<gene>
    <name evidence="3" type="ORF">KI688_003753</name>
</gene>
<dbReference type="EMBL" id="JAHRHY010000015">
    <property type="protein sequence ID" value="KAG9063642.1"/>
    <property type="molecule type" value="Genomic_DNA"/>
</dbReference>